<protein>
    <submittedName>
        <fullName evidence="1">Uncharacterized protein</fullName>
    </submittedName>
</protein>
<accession>A0AAW6RL45</accession>
<reference evidence="1 2" key="1">
    <citation type="submission" date="2023-04" db="EMBL/GenBank/DDBJ databases">
        <title>Ottowia paracancer sp. nov., isolated from human stomach.</title>
        <authorList>
            <person name="Song Y."/>
        </authorList>
    </citation>
    <scope>NUCLEOTIDE SEQUENCE [LARGE SCALE GENOMIC DNA]</scope>
    <source>
        <strain evidence="1 2">10c7w1</strain>
    </source>
</reference>
<dbReference type="AlphaFoldDB" id="A0AAW6RL45"/>
<comment type="caution">
    <text evidence="1">The sequence shown here is derived from an EMBL/GenBank/DDBJ whole genome shotgun (WGS) entry which is preliminary data.</text>
</comment>
<dbReference type="EMBL" id="JARVII010000010">
    <property type="protein sequence ID" value="MDG9699331.1"/>
    <property type="molecule type" value="Genomic_DNA"/>
</dbReference>
<proteinExistence type="predicted"/>
<organism evidence="1 2">
    <name type="scientific">Ottowia cancrivicina</name>
    <dbReference type="NCBI Taxonomy" id="3040346"/>
    <lineage>
        <taxon>Bacteria</taxon>
        <taxon>Pseudomonadati</taxon>
        <taxon>Pseudomonadota</taxon>
        <taxon>Betaproteobacteria</taxon>
        <taxon>Burkholderiales</taxon>
        <taxon>Comamonadaceae</taxon>
        <taxon>Ottowia</taxon>
    </lineage>
</organism>
<keyword evidence="2" id="KW-1185">Reference proteome</keyword>
<name>A0AAW6RL45_9BURK</name>
<dbReference type="RefSeq" id="WP_279524253.1">
    <property type="nucleotide sequence ID" value="NZ_JARVII010000010.1"/>
</dbReference>
<evidence type="ECO:0000313" key="1">
    <source>
        <dbReference type="EMBL" id="MDG9699331.1"/>
    </source>
</evidence>
<evidence type="ECO:0000313" key="2">
    <source>
        <dbReference type="Proteomes" id="UP001237156"/>
    </source>
</evidence>
<sequence length="184" mass="19220">MTGALYRRRQLARAVAGLAALGLLAFGWLGWQVMAARPAADLVAAQGLHVANLAPGRYRWAEAPALPRGVQLPEGASLHVLLLRLPDGTLHAFYATAVEGRPALPAGGGHLGAAGLPCADFAPDFARRDIACRQAAPGFEFALRHRWSLTGQPLTPNTPPLPVAAGHETGGQWLPDLAAQAALP</sequence>
<dbReference type="Proteomes" id="UP001237156">
    <property type="component" value="Unassembled WGS sequence"/>
</dbReference>
<gene>
    <name evidence="1" type="ORF">QB898_06270</name>
</gene>